<dbReference type="EMBL" id="UINC01210168">
    <property type="protein sequence ID" value="SVE33509.1"/>
    <property type="molecule type" value="Genomic_DNA"/>
</dbReference>
<feature type="region of interest" description="Disordered" evidence="1">
    <location>
        <begin position="209"/>
        <end position="233"/>
    </location>
</feature>
<evidence type="ECO:0000313" key="2">
    <source>
        <dbReference type="EMBL" id="SVE33509.1"/>
    </source>
</evidence>
<evidence type="ECO:0000256" key="1">
    <source>
        <dbReference type="SAM" id="MobiDB-lite"/>
    </source>
</evidence>
<organism evidence="2">
    <name type="scientific">marine metagenome</name>
    <dbReference type="NCBI Taxonomy" id="408172"/>
    <lineage>
        <taxon>unclassified sequences</taxon>
        <taxon>metagenomes</taxon>
        <taxon>ecological metagenomes</taxon>
    </lineage>
</organism>
<dbReference type="AlphaFoldDB" id="A0A383CN57"/>
<protein>
    <submittedName>
        <fullName evidence="2">Uncharacterized protein</fullName>
    </submittedName>
</protein>
<feature type="compositionally biased region" description="Polar residues" evidence="1">
    <location>
        <begin position="222"/>
        <end position="233"/>
    </location>
</feature>
<accession>A0A383CN57</accession>
<feature type="region of interest" description="Disordered" evidence="1">
    <location>
        <begin position="1"/>
        <end position="28"/>
    </location>
</feature>
<name>A0A383CN57_9ZZZZ</name>
<sequence>EGGAGDAAAAQPTSAQNASSGASSASSGAAATAGHDVMTATTGVTRADATDGTPMIAKVWVAQEAEVAECPGCMATPSQLIYVRGTSTAAPSETSRFGNFTMEMTFTLAEAMADEFGSMPAGANVGGGYLAASANSVTFIMNSMNAPPQGLFATFAGDQVSGVYNQETWICAGTNCMDGFPVQMIQRFVLDESDETYCSELIAANRIDFSNPDPDTGAPQLTPYTPTSEDGIATTEQCFS</sequence>
<reference evidence="2" key="1">
    <citation type="submission" date="2018-05" db="EMBL/GenBank/DDBJ databases">
        <authorList>
            <person name="Lanie J.A."/>
            <person name="Ng W.-L."/>
            <person name="Kazmierczak K.M."/>
            <person name="Andrzejewski T.M."/>
            <person name="Davidsen T.M."/>
            <person name="Wayne K.J."/>
            <person name="Tettelin H."/>
            <person name="Glass J.I."/>
            <person name="Rusch D."/>
            <person name="Podicherti R."/>
            <person name="Tsui H.-C.T."/>
            <person name="Winkler M.E."/>
        </authorList>
    </citation>
    <scope>NUCLEOTIDE SEQUENCE</scope>
</reference>
<feature type="non-terminal residue" evidence="2">
    <location>
        <position position="1"/>
    </location>
</feature>
<feature type="non-terminal residue" evidence="2">
    <location>
        <position position="240"/>
    </location>
</feature>
<gene>
    <name evidence="2" type="ORF">METZ01_LOCUS486363</name>
</gene>
<proteinExistence type="predicted"/>